<dbReference type="EMBL" id="UFQT01000039">
    <property type="protein sequence ID" value="SSX18482.1"/>
    <property type="molecule type" value="Genomic_DNA"/>
</dbReference>
<reference evidence="2" key="2">
    <citation type="submission" date="2018-07" db="EMBL/GenBank/DDBJ databases">
        <authorList>
            <person name="Quirk P.G."/>
            <person name="Krulwich T.A."/>
        </authorList>
    </citation>
    <scope>NUCLEOTIDE SEQUENCE</scope>
</reference>
<dbReference type="EMBL" id="UFQS01000039">
    <property type="protein sequence ID" value="SSW98096.1"/>
    <property type="molecule type" value="Genomic_DNA"/>
</dbReference>
<sequence>MPVLQRLFDTCKQYKATFLYFMFSSIDCYPNVCDDFVEQHQLFDMAHSLTVLINLQRSHDLLDPGPIVFVFGFELPSNFRGTYKQKNKGFNSSSFILSRVSLVTSASAKLCLRLFVTFDKLVLRGLRGTGSPPFELKQKTFTLNSFTNLTINVKNEFASVFFEFAKKSFKIGFCGALPLIAITSFRTASIPRSNSLTSPITISRVTCEAWSMPDNSWSKSSKCGNLSRIVATT</sequence>
<organism evidence="2">
    <name type="scientific">Culicoides sonorensis</name>
    <name type="common">Biting midge</name>
    <dbReference type="NCBI Taxonomy" id="179676"/>
    <lineage>
        <taxon>Eukaryota</taxon>
        <taxon>Metazoa</taxon>
        <taxon>Ecdysozoa</taxon>
        <taxon>Arthropoda</taxon>
        <taxon>Hexapoda</taxon>
        <taxon>Insecta</taxon>
        <taxon>Pterygota</taxon>
        <taxon>Neoptera</taxon>
        <taxon>Endopterygota</taxon>
        <taxon>Diptera</taxon>
        <taxon>Nematocera</taxon>
        <taxon>Chironomoidea</taxon>
        <taxon>Ceratopogonidae</taxon>
        <taxon>Ceratopogoninae</taxon>
        <taxon>Culicoides</taxon>
        <taxon>Monoculicoides</taxon>
    </lineage>
</organism>
<dbReference type="VEuPathDB" id="VectorBase:CSON009962"/>
<reference evidence="1" key="1">
    <citation type="submission" date="2018-04" db="EMBL/GenBank/DDBJ databases">
        <authorList>
            <person name="Go L.Y."/>
            <person name="Mitchell J.A."/>
        </authorList>
    </citation>
    <scope>NUCLEOTIDE SEQUENCE</scope>
    <source>
        <tissue evidence="1">Whole organism</tissue>
    </source>
</reference>
<evidence type="ECO:0000313" key="1">
    <source>
        <dbReference type="EMBL" id="SSW98096.1"/>
    </source>
</evidence>
<dbReference type="AlphaFoldDB" id="A0A336LKE3"/>
<evidence type="ECO:0000313" key="2">
    <source>
        <dbReference type="EMBL" id="SSX18482.1"/>
    </source>
</evidence>
<proteinExistence type="predicted"/>
<protein>
    <submittedName>
        <fullName evidence="2">CSON009962 protein</fullName>
    </submittedName>
</protein>
<name>A0A336LKE3_CULSO</name>
<gene>
    <name evidence="2" type="primary">CSON009962</name>
</gene>
<accession>A0A336LKE3</accession>